<evidence type="ECO:0000313" key="4">
    <source>
        <dbReference type="Proteomes" id="UP000676456"/>
    </source>
</evidence>
<evidence type="ECO:0000313" key="3">
    <source>
        <dbReference type="EMBL" id="MBS4222781.1"/>
    </source>
</evidence>
<gene>
    <name evidence="3" type="ORF">KHA91_08405</name>
</gene>
<dbReference type="PANTHER" id="PTHR21064">
    <property type="entry name" value="AMINOGLYCOSIDE PHOSPHOTRANSFERASE DOMAIN-CONTAINING PROTEIN-RELATED"/>
    <property type="match status" value="1"/>
</dbReference>
<dbReference type="InterPro" id="IPR050249">
    <property type="entry name" value="Pseudomonas-type_ThrB"/>
</dbReference>
<comment type="similarity">
    <text evidence="1">Belongs to the pseudomonas-type ThrB family.</text>
</comment>
<reference evidence="3 4" key="1">
    <citation type="submission" date="2021-05" db="EMBL/GenBank/DDBJ databases">
        <title>Novel Bacillus species.</title>
        <authorList>
            <person name="Liu G."/>
        </authorList>
    </citation>
    <scope>NUCLEOTIDE SEQUENCE [LARGE SCALE GENOMIC DNA]</scope>
    <source>
        <strain evidence="3 4">FJAT-49682</strain>
    </source>
</reference>
<evidence type="ECO:0000259" key="2">
    <source>
        <dbReference type="Pfam" id="PF01636"/>
    </source>
</evidence>
<feature type="domain" description="Aminoglycoside phosphotransferase" evidence="2">
    <location>
        <begin position="25"/>
        <end position="225"/>
    </location>
</feature>
<organism evidence="3 4">
    <name type="scientific">Lederbergia citrea</name>
    <dbReference type="NCBI Taxonomy" id="2833581"/>
    <lineage>
        <taxon>Bacteria</taxon>
        <taxon>Bacillati</taxon>
        <taxon>Bacillota</taxon>
        <taxon>Bacilli</taxon>
        <taxon>Bacillales</taxon>
        <taxon>Bacillaceae</taxon>
        <taxon>Lederbergia</taxon>
    </lineage>
</organism>
<dbReference type="Proteomes" id="UP000676456">
    <property type="component" value="Unassembled WGS sequence"/>
</dbReference>
<dbReference type="Pfam" id="PF01636">
    <property type="entry name" value="APH"/>
    <property type="match status" value="1"/>
</dbReference>
<dbReference type="Gene3D" id="3.30.200.20">
    <property type="entry name" value="Phosphorylase Kinase, domain 1"/>
    <property type="match status" value="1"/>
</dbReference>
<sequence>MNIKKMKEKLAKILGSEFTDIFINSEGYQNKVVTFRLKAKKYVARLSDAKRRTKERIELEITLMEYLSDKGIHLAKPVQWNGLDKVIDFEFDHVPYWLTFFEHTGGEPVDVMNSSEWNGEFFYRWGRMIASLHSVDDPPFSGPKGCERQVQTNEEWLKDRYNQLCAKLNSHERTEQNFGLIHNDLHQGNFHIKNGEIILFDFDDCAYQYFVQDLAVSIYHALWTGTSFHSEWEDFPNYFLFHFLEGYTSLRHLTGDMLDQLKICMQMREVILYSLFQENWNPESMDDWQFAKLAELRENLLEKRIPYSTELDGVKNFFNH</sequence>
<dbReference type="GO" id="GO:0004413">
    <property type="term" value="F:homoserine kinase activity"/>
    <property type="evidence" value="ECO:0007669"/>
    <property type="project" value="TreeGrafter"/>
</dbReference>
<dbReference type="EMBL" id="JAGYPN010000001">
    <property type="protein sequence ID" value="MBS4222781.1"/>
    <property type="molecule type" value="Genomic_DNA"/>
</dbReference>
<proteinExistence type="inferred from homology"/>
<protein>
    <submittedName>
        <fullName evidence="3">Phosphotransferase</fullName>
    </submittedName>
</protein>
<dbReference type="PANTHER" id="PTHR21064:SF6">
    <property type="entry name" value="AMINOGLYCOSIDE PHOSPHOTRANSFERASE DOMAIN-CONTAINING PROTEIN"/>
    <property type="match status" value="1"/>
</dbReference>
<dbReference type="SUPFAM" id="SSF56112">
    <property type="entry name" value="Protein kinase-like (PK-like)"/>
    <property type="match status" value="1"/>
</dbReference>
<dbReference type="InterPro" id="IPR002575">
    <property type="entry name" value="Aminoglycoside_PTrfase"/>
</dbReference>
<dbReference type="GO" id="GO:0009088">
    <property type="term" value="P:threonine biosynthetic process"/>
    <property type="evidence" value="ECO:0007669"/>
    <property type="project" value="TreeGrafter"/>
</dbReference>
<dbReference type="InterPro" id="IPR011009">
    <property type="entry name" value="Kinase-like_dom_sf"/>
</dbReference>
<dbReference type="RefSeq" id="WP_213097702.1">
    <property type="nucleotide sequence ID" value="NZ_JAGYPN010000001.1"/>
</dbReference>
<comment type="caution">
    <text evidence="3">The sequence shown here is derived from an EMBL/GenBank/DDBJ whole genome shotgun (WGS) entry which is preliminary data.</text>
</comment>
<name>A0A942Z5C8_9BACI</name>
<evidence type="ECO:0000256" key="1">
    <source>
        <dbReference type="ARBA" id="ARBA00038240"/>
    </source>
</evidence>
<dbReference type="Gene3D" id="3.90.1200.10">
    <property type="match status" value="1"/>
</dbReference>
<keyword evidence="4" id="KW-1185">Reference proteome</keyword>
<accession>A0A942Z5C8</accession>
<dbReference type="AlphaFoldDB" id="A0A942Z5C8"/>